<dbReference type="EMBL" id="CADCTI010000287">
    <property type="protein sequence ID" value="CAA9277383.1"/>
    <property type="molecule type" value="Genomic_DNA"/>
</dbReference>
<keyword evidence="2" id="KW-0732">Signal</keyword>
<feature type="coiled-coil region" evidence="1">
    <location>
        <begin position="183"/>
        <end position="217"/>
    </location>
</feature>
<evidence type="ECO:0000313" key="3">
    <source>
        <dbReference type="EMBL" id="CAA9277383.1"/>
    </source>
</evidence>
<dbReference type="PROSITE" id="PS51257">
    <property type="entry name" value="PROKAR_LIPOPROTEIN"/>
    <property type="match status" value="1"/>
</dbReference>
<protein>
    <recommendedName>
        <fullName evidence="4">Lipoprotein</fullName>
    </recommendedName>
</protein>
<dbReference type="AlphaFoldDB" id="A0A6J4JDW6"/>
<feature type="signal peptide" evidence="2">
    <location>
        <begin position="1"/>
        <end position="22"/>
    </location>
</feature>
<gene>
    <name evidence="3" type="ORF">AVDCRST_MAG57-3532</name>
</gene>
<name>A0A6J4JDW6_9ACTN</name>
<organism evidence="3">
    <name type="scientific">uncultured Blastococcus sp</name>
    <dbReference type="NCBI Taxonomy" id="217144"/>
    <lineage>
        <taxon>Bacteria</taxon>
        <taxon>Bacillati</taxon>
        <taxon>Actinomycetota</taxon>
        <taxon>Actinomycetes</taxon>
        <taxon>Geodermatophilales</taxon>
        <taxon>Geodermatophilaceae</taxon>
        <taxon>Blastococcus</taxon>
        <taxon>environmental samples</taxon>
    </lineage>
</organism>
<reference evidence="3" key="1">
    <citation type="submission" date="2020-02" db="EMBL/GenBank/DDBJ databases">
        <authorList>
            <person name="Meier V. D."/>
        </authorList>
    </citation>
    <scope>NUCLEOTIDE SEQUENCE</scope>
    <source>
        <strain evidence="3">AVDCRST_MAG57</strain>
    </source>
</reference>
<accession>A0A6J4JDW6</accession>
<evidence type="ECO:0000256" key="1">
    <source>
        <dbReference type="SAM" id="Coils"/>
    </source>
</evidence>
<evidence type="ECO:0008006" key="4">
    <source>
        <dbReference type="Google" id="ProtNLM"/>
    </source>
</evidence>
<proteinExistence type="predicted"/>
<evidence type="ECO:0000256" key="2">
    <source>
        <dbReference type="SAM" id="SignalP"/>
    </source>
</evidence>
<keyword evidence="1" id="KW-0175">Coiled coil</keyword>
<feature type="chain" id="PRO_5039517474" description="Lipoprotein" evidence="2">
    <location>
        <begin position="23"/>
        <end position="436"/>
    </location>
</feature>
<sequence>MSSPRALAVGALLTLVAGTAACGVSSVAPKVQLRDALEAIGEAGAATFTTSLPSSPEDVRAFIDATGEDDGSLDDTMLEQLLGIEVLAAYDRRDREDVADDAGRVQFRIDGDEYGEVRAVEETAYFRVDLDGLSERFPEMGDDVDTLRDDLEATDLGAFQPVAEAALAGEWLSLDAGEGSFLAEQTEAMEEESGQQAEEFQQQLLDLAEQAAKASVTVRKAGTDDLGERLVASVNTRDLYSQVEDDLPELLEGVAPGAGAGEAVPPADEVPSRDVSASFWVQDDVLRRVELDLAQFLEEPAGHLVVRIDIAAGKPTVEAPDDAVEIDLEALMAESGVAMEDVLGGGGYPEDVPVTEIEDVAFGVGYDFQYYAEMEGLDAPTLDLLPLVAEYYAGMEPPLEMVAVGERVQVAYDGEVACLTLPADLVSEGVVVLGPC</sequence>